<feature type="compositionally biased region" description="Basic and acidic residues" evidence="1">
    <location>
        <begin position="24"/>
        <end position="34"/>
    </location>
</feature>
<comment type="caution">
    <text evidence="2">The sequence shown here is derived from an EMBL/GenBank/DDBJ whole genome shotgun (WGS) entry which is preliminary data.</text>
</comment>
<dbReference type="Pfam" id="PF06273">
    <property type="entry name" value="eIF-4B"/>
    <property type="match status" value="1"/>
</dbReference>
<dbReference type="GO" id="GO:0003743">
    <property type="term" value="F:translation initiation factor activity"/>
    <property type="evidence" value="ECO:0007669"/>
    <property type="project" value="InterPro"/>
</dbReference>
<organism evidence="2 3">
    <name type="scientific">Carnegiea gigantea</name>
    <dbReference type="NCBI Taxonomy" id="171969"/>
    <lineage>
        <taxon>Eukaryota</taxon>
        <taxon>Viridiplantae</taxon>
        <taxon>Streptophyta</taxon>
        <taxon>Embryophyta</taxon>
        <taxon>Tracheophyta</taxon>
        <taxon>Spermatophyta</taxon>
        <taxon>Magnoliopsida</taxon>
        <taxon>eudicotyledons</taxon>
        <taxon>Gunneridae</taxon>
        <taxon>Pentapetalae</taxon>
        <taxon>Caryophyllales</taxon>
        <taxon>Cactineae</taxon>
        <taxon>Cactaceae</taxon>
        <taxon>Cactoideae</taxon>
        <taxon>Echinocereeae</taxon>
        <taxon>Carnegiea</taxon>
    </lineage>
</organism>
<dbReference type="GO" id="GO:0003729">
    <property type="term" value="F:mRNA binding"/>
    <property type="evidence" value="ECO:0007669"/>
    <property type="project" value="TreeGrafter"/>
</dbReference>
<feature type="region of interest" description="Disordered" evidence="1">
    <location>
        <begin position="335"/>
        <end position="407"/>
    </location>
</feature>
<evidence type="ECO:0000256" key="1">
    <source>
        <dbReference type="SAM" id="MobiDB-lite"/>
    </source>
</evidence>
<keyword evidence="3" id="KW-1185">Reference proteome</keyword>
<evidence type="ECO:0000313" key="3">
    <source>
        <dbReference type="Proteomes" id="UP001153076"/>
    </source>
</evidence>
<dbReference type="InterPro" id="IPR010433">
    <property type="entry name" value="EIF-4B_pln"/>
</dbReference>
<feature type="compositionally biased region" description="Basic and acidic residues" evidence="1">
    <location>
        <begin position="124"/>
        <end position="158"/>
    </location>
</feature>
<feature type="compositionally biased region" description="Basic and acidic residues" evidence="1">
    <location>
        <begin position="359"/>
        <end position="374"/>
    </location>
</feature>
<protein>
    <recommendedName>
        <fullName evidence="4">Eukaryotic translation initiation factor 4B3-like</fullName>
    </recommendedName>
</protein>
<gene>
    <name evidence="2" type="ORF">Cgig2_014772</name>
</gene>
<evidence type="ECO:0008006" key="4">
    <source>
        <dbReference type="Google" id="ProtNLM"/>
    </source>
</evidence>
<dbReference type="OrthoDB" id="48651at2759"/>
<dbReference type="AlphaFoldDB" id="A0A9Q1L1Y0"/>
<feature type="compositionally biased region" description="Basic and acidic residues" evidence="1">
    <location>
        <begin position="103"/>
        <end position="115"/>
    </location>
</feature>
<feature type="compositionally biased region" description="Basic and acidic residues" evidence="1">
    <location>
        <begin position="308"/>
        <end position="322"/>
    </location>
</feature>
<feature type="compositionally biased region" description="Low complexity" evidence="1">
    <location>
        <begin position="286"/>
        <end position="296"/>
    </location>
</feature>
<dbReference type="PANTHER" id="PTHR32091">
    <property type="entry name" value="EUKARYOTIC TRANSLATION INITIATION FACTOR 4B"/>
    <property type="match status" value="1"/>
</dbReference>
<feature type="compositionally biased region" description="Low complexity" evidence="1">
    <location>
        <begin position="47"/>
        <end position="57"/>
    </location>
</feature>
<evidence type="ECO:0000313" key="2">
    <source>
        <dbReference type="EMBL" id="KAJ8453009.1"/>
    </source>
</evidence>
<feature type="region of interest" description="Disordered" evidence="1">
    <location>
        <begin position="1"/>
        <end position="322"/>
    </location>
</feature>
<name>A0A9Q1L1Y0_9CARY</name>
<feature type="compositionally biased region" description="Basic and acidic residues" evidence="1">
    <location>
        <begin position="224"/>
        <end position="260"/>
    </location>
</feature>
<sequence length="407" mass="45321">MAATVSSVWAKPGAWALDSEEHEEELKREIDHHKPPFTAAPEPPAAEFPSLAAAASAKPKKKNKGQTLSLAEFSNYGAGPKRVPSAEPQRLTQDELLMLPTGPRERTAEELDRTRLGGGFRNYGGDRESSRVRVSDRNRERERDSGPSRADEVDDWSKTKKMSSFGPDRSERREKVGFFNSSRADEVDNWASNKSFAPTSDPPRRERRMGFESYSNGSGPDADNWLKKKEDRAVDSDTWGRRKEDRVVDSDNWGRKKEESSNGNADGAVARPRLNLQPRTLPINNGQGQTQTPTEGGKPKGSNPFGEARPREEVLKEKGKDWKEIDEKLEAVKIKDKEVGSEKGEGLNRRKGFGMGRVESGDDRTVKSWRKPESNDAVPPPSSAEKTENSAEMVENSESTEKLGEEN</sequence>
<proteinExistence type="predicted"/>
<reference evidence="2" key="1">
    <citation type="submission" date="2022-04" db="EMBL/GenBank/DDBJ databases">
        <title>Carnegiea gigantea Genome sequencing and assembly v2.</title>
        <authorList>
            <person name="Copetti D."/>
            <person name="Sanderson M.J."/>
            <person name="Burquez A."/>
            <person name="Wojciechowski M.F."/>
        </authorList>
    </citation>
    <scope>NUCLEOTIDE SEQUENCE</scope>
    <source>
        <strain evidence="2">SGP5-SGP5p</strain>
        <tissue evidence="2">Aerial part</tissue>
    </source>
</reference>
<accession>A0A9Q1L1Y0</accession>
<dbReference type="PANTHER" id="PTHR32091:SF17">
    <property type="entry name" value="EUKARYOTIC TRANSLATION INITIATION FACTOR 4B3"/>
    <property type="match status" value="1"/>
</dbReference>
<feature type="compositionally biased region" description="Basic and acidic residues" evidence="1">
    <location>
        <begin position="335"/>
        <end position="348"/>
    </location>
</feature>
<dbReference type="Proteomes" id="UP001153076">
    <property type="component" value="Unassembled WGS sequence"/>
</dbReference>
<dbReference type="EMBL" id="JAKOGI010000002">
    <property type="protein sequence ID" value="KAJ8453009.1"/>
    <property type="molecule type" value="Genomic_DNA"/>
</dbReference>